<gene>
    <name evidence="2" type="ORF">COI74_17865</name>
</gene>
<evidence type="ECO:0000313" key="3">
    <source>
        <dbReference type="Proteomes" id="UP000225062"/>
    </source>
</evidence>
<reference evidence="2 3" key="1">
    <citation type="submission" date="2017-09" db="EMBL/GenBank/DDBJ databases">
        <title>Large-scale bioinformatics analysis of Bacillus genomes uncovers conserved roles of natural products in bacterial physiology.</title>
        <authorList>
            <consortium name="Agbiome Team Llc"/>
            <person name="Bleich R.M."/>
            <person name="Grubbs K.J."/>
            <person name="Santa Maria K.C."/>
            <person name="Allen S.E."/>
            <person name="Farag S."/>
            <person name="Shank E.A."/>
            <person name="Bowers A."/>
        </authorList>
    </citation>
    <scope>NUCLEOTIDE SEQUENCE [LARGE SCALE GENOMIC DNA]</scope>
    <source>
        <strain evidence="2 3">AFS032503</strain>
    </source>
</reference>
<accession>A0ABD6TKC4</accession>
<dbReference type="EMBL" id="NUUI01000031">
    <property type="protein sequence ID" value="PHG19438.1"/>
    <property type="molecule type" value="Genomic_DNA"/>
</dbReference>
<name>A0ABD6TKC4_9BACI</name>
<sequence>MYDKDKQVRMGYTLTYLVHGKLRYVDIKEKSFYDANEKALNILKNEKALKGKFTKNMNIKLRSNNSKAIYKLEWKKNPPLSGQGGYFTTFKYNSNENNKKVKSNTSFSNTYAIPLFILVIGVLVFLSEYKNGDAKFAWLLATLAYSAVIPLVRSNLFEKAKTKKNIMLNNILLDSPIWLGTYFTMHAFIKEGIITNTVQYTFLVVSLLFVKLAINYGNERDKSYYDRISTLRK</sequence>
<evidence type="ECO:0000256" key="1">
    <source>
        <dbReference type="SAM" id="Phobius"/>
    </source>
</evidence>
<dbReference type="AlphaFoldDB" id="A0ABD6TKC4"/>
<dbReference type="RefSeq" id="WP_098149728.1">
    <property type="nucleotide sequence ID" value="NZ_NUBB01000012.1"/>
</dbReference>
<proteinExistence type="predicted"/>
<protein>
    <submittedName>
        <fullName evidence="2">Amino acid transporter</fullName>
    </submittedName>
</protein>
<feature type="transmembrane region" description="Helical" evidence="1">
    <location>
        <begin position="109"/>
        <end position="129"/>
    </location>
</feature>
<keyword evidence="1" id="KW-0812">Transmembrane</keyword>
<organism evidence="2 3">
    <name type="scientific">Bacillus wiedmannii</name>
    <dbReference type="NCBI Taxonomy" id="1890302"/>
    <lineage>
        <taxon>Bacteria</taxon>
        <taxon>Bacillati</taxon>
        <taxon>Bacillota</taxon>
        <taxon>Bacilli</taxon>
        <taxon>Bacillales</taxon>
        <taxon>Bacillaceae</taxon>
        <taxon>Bacillus</taxon>
        <taxon>Bacillus cereus group</taxon>
    </lineage>
</organism>
<keyword evidence="1" id="KW-1133">Transmembrane helix</keyword>
<feature type="transmembrane region" description="Helical" evidence="1">
    <location>
        <begin position="197"/>
        <end position="214"/>
    </location>
</feature>
<feature type="transmembrane region" description="Helical" evidence="1">
    <location>
        <begin position="135"/>
        <end position="154"/>
    </location>
</feature>
<evidence type="ECO:0000313" key="2">
    <source>
        <dbReference type="EMBL" id="PHG19438.1"/>
    </source>
</evidence>
<keyword evidence="1" id="KW-0472">Membrane</keyword>
<comment type="caution">
    <text evidence="2">The sequence shown here is derived from an EMBL/GenBank/DDBJ whole genome shotgun (WGS) entry which is preliminary data.</text>
</comment>
<dbReference type="Proteomes" id="UP000225062">
    <property type="component" value="Unassembled WGS sequence"/>
</dbReference>
<feature type="transmembrane region" description="Helical" evidence="1">
    <location>
        <begin position="166"/>
        <end position="185"/>
    </location>
</feature>